<dbReference type="Proteomes" id="UP001239782">
    <property type="component" value="Chromosome"/>
</dbReference>
<evidence type="ECO:0000313" key="1">
    <source>
        <dbReference type="EMBL" id="WMS88737.1"/>
    </source>
</evidence>
<keyword evidence="2" id="KW-1185">Reference proteome</keyword>
<name>A0AA51RW90_9GAMM</name>
<gene>
    <name evidence="1" type="ORF">Q9312_07420</name>
</gene>
<accession>A0AA51RW90</accession>
<sequence>MSNLAYYHLRFTGAGEQYVSDGGSLVYVALGVSKCGYGTSGYNLDNERVKRGIELGLKYGEDINKVYTNGLRPLHTATTINNPGLI</sequence>
<dbReference type="EMBL" id="CP133548">
    <property type="protein sequence ID" value="WMS88737.1"/>
    <property type="molecule type" value="Genomic_DNA"/>
</dbReference>
<organism evidence="1 2">
    <name type="scientific">Pleionea litopenaei</name>
    <dbReference type="NCBI Taxonomy" id="3070815"/>
    <lineage>
        <taxon>Bacteria</taxon>
        <taxon>Pseudomonadati</taxon>
        <taxon>Pseudomonadota</taxon>
        <taxon>Gammaproteobacteria</taxon>
        <taxon>Oceanospirillales</taxon>
        <taxon>Pleioneaceae</taxon>
        <taxon>Pleionea</taxon>
    </lineage>
</organism>
<dbReference type="RefSeq" id="WP_309203957.1">
    <property type="nucleotide sequence ID" value="NZ_CP133548.1"/>
</dbReference>
<dbReference type="AlphaFoldDB" id="A0AA51RW90"/>
<proteinExistence type="predicted"/>
<reference evidence="1 2" key="1">
    <citation type="submission" date="2023-08" db="EMBL/GenBank/DDBJ databases">
        <title>Pleionea litopenaei sp. nov., isolated from stomach of juvenile Litopenaeus vannamei.</title>
        <authorList>
            <person name="Rho A.M."/>
            <person name="Hwang C.Y."/>
        </authorList>
    </citation>
    <scope>NUCLEOTIDE SEQUENCE [LARGE SCALE GENOMIC DNA]</scope>
    <source>
        <strain evidence="1 2">HL-JVS1</strain>
    </source>
</reference>
<evidence type="ECO:0000313" key="2">
    <source>
        <dbReference type="Proteomes" id="UP001239782"/>
    </source>
</evidence>
<dbReference type="KEGG" id="plei:Q9312_07420"/>
<protein>
    <submittedName>
        <fullName evidence="1">Uncharacterized protein</fullName>
    </submittedName>
</protein>